<evidence type="ECO:0000259" key="11">
    <source>
        <dbReference type="PROSITE" id="PS50928"/>
    </source>
</evidence>
<evidence type="ECO:0000256" key="8">
    <source>
        <dbReference type="ARBA" id="ARBA00022989"/>
    </source>
</evidence>
<evidence type="ECO:0000256" key="1">
    <source>
        <dbReference type="ARBA" id="ARBA00003510"/>
    </source>
</evidence>
<dbReference type="STRING" id="273678.RS84_00118"/>
<keyword evidence="5 10" id="KW-1003">Cell membrane</keyword>
<dbReference type="InterPro" id="IPR051408">
    <property type="entry name" value="Phosphate_transprt_permease"/>
</dbReference>
<feature type="transmembrane region" description="Helical" evidence="10">
    <location>
        <begin position="214"/>
        <end position="231"/>
    </location>
</feature>
<feature type="transmembrane region" description="Helical" evidence="10">
    <location>
        <begin position="139"/>
        <end position="169"/>
    </location>
</feature>
<feature type="transmembrane region" description="Helical" evidence="10">
    <location>
        <begin position="55"/>
        <end position="76"/>
    </location>
</feature>
<dbReference type="NCBIfam" id="TIGR00974">
    <property type="entry name" value="3a0107s02c"/>
    <property type="match status" value="1"/>
</dbReference>
<keyword evidence="7 10" id="KW-0812">Transmembrane</keyword>
<feature type="transmembrane region" description="Helical" evidence="10">
    <location>
        <begin position="27"/>
        <end position="49"/>
    </location>
</feature>
<dbReference type="GO" id="GO:0035435">
    <property type="term" value="P:phosphate ion transmembrane transport"/>
    <property type="evidence" value="ECO:0007669"/>
    <property type="project" value="InterPro"/>
</dbReference>
<comment type="function">
    <text evidence="1">Part of the binding-protein-dependent transport system for phosphate; probably responsible for the translocation of the substrate across the membrane.</text>
</comment>
<evidence type="ECO:0000256" key="10">
    <source>
        <dbReference type="RuleBase" id="RU363043"/>
    </source>
</evidence>
<evidence type="ECO:0000256" key="3">
    <source>
        <dbReference type="ARBA" id="ARBA00007069"/>
    </source>
</evidence>
<dbReference type="GO" id="GO:0005886">
    <property type="term" value="C:plasma membrane"/>
    <property type="evidence" value="ECO:0007669"/>
    <property type="project" value="UniProtKB-SubCell"/>
</dbReference>
<dbReference type="InterPro" id="IPR005672">
    <property type="entry name" value="Phosphate_PstA"/>
</dbReference>
<comment type="subcellular location">
    <subcellularLocation>
        <location evidence="2 10">Cell membrane</location>
        <topology evidence="2 10">Multi-pass membrane protein</topology>
    </subcellularLocation>
</comment>
<dbReference type="PANTHER" id="PTHR42922">
    <property type="entry name" value="PHOSPHATE TRANSPORT SYSTEM PERMEASE PROTEIN PSTA"/>
    <property type="match status" value="1"/>
</dbReference>
<keyword evidence="4" id="KW-0813">Transport</keyword>
<evidence type="ECO:0000313" key="13">
    <source>
        <dbReference type="Proteomes" id="UP000033900"/>
    </source>
</evidence>
<keyword evidence="13" id="KW-1185">Reference proteome</keyword>
<keyword evidence="6" id="KW-0592">Phosphate transport</keyword>
<dbReference type="Pfam" id="PF00528">
    <property type="entry name" value="BPD_transp_1"/>
    <property type="match status" value="1"/>
</dbReference>
<comment type="similarity">
    <text evidence="3 10">Belongs to the binding-protein-dependent transport system permease family. CysTW subfamily.</text>
</comment>
<dbReference type="CDD" id="cd06261">
    <property type="entry name" value="TM_PBP2"/>
    <property type="match status" value="1"/>
</dbReference>
<dbReference type="SUPFAM" id="SSF161098">
    <property type="entry name" value="MetI-like"/>
    <property type="match status" value="1"/>
</dbReference>
<dbReference type="RefSeq" id="WP_045255813.1">
    <property type="nucleotide sequence ID" value="NZ_JYJB01000003.1"/>
</dbReference>
<dbReference type="PATRIC" id="fig|273678.4.peg.111"/>
<dbReference type="Proteomes" id="UP000033900">
    <property type="component" value="Unassembled WGS sequence"/>
</dbReference>
<reference evidence="12 13" key="1">
    <citation type="submission" date="2015-02" db="EMBL/GenBank/DDBJ databases">
        <title>Draft genome sequences of ten Microbacterium spp. with emphasis on heavy metal contaminated environments.</title>
        <authorList>
            <person name="Corretto E."/>
        </authorList>
    </citation>
    <scope>NUCLEOTIDE SEQUENCE [LARGE SCALE GENOMIC DNA]</scope>
    <source>
        <strain evidence="12 13">SA35</strain>
    </source>
</reference>
<dbReference type="Gene3D" id="1.10.3720.10">
    <property type="entry name" value="MetI-like"/>
    <property type="match status" value="1"/>
</dbReference>
<dbReference type="EMBL" id="JYJB01000003">
    <property type="protein sequence ID" value="KJL49408.1"/>
    <property type="molecule type" value="Genomic_DNA"/>
</dbReference>
<keyword evidence="8 10" id="KW-1133">Transmembrane helix</keyword>
<dbReference type="PANTHER" id="PTHR42922:SF1">
    <property type="entry name" value="PHOSPHATE TRANSPORT SYSTEM PERMEASE PROTEIN PSTA"/>
    <property type="match status" value="1"/>
</dbReference>
<evidence type="ECO:0000313" key="12">
    <source>
        <dbReference type="EMBL" id="KJL49408.1"/>
    </source>
</evidence>
<feature type="transmembrane region" description="Helical" evidence="10">
    <location>
        <begin position="334"/>
        <end position="356"/>
    </location>
</feature>
<evidence type="ECO:0000256" key="4">
    <source>
        <dbReference type="ARBA" id="ARBA00022448"/>
    </source>
</evidence>
<evidence type="ECO:0000256" key="9">
    <source>
        <dbReference type="ARBA" id="ARBA00023136"/>
    </source>
</evidence>
<accession>A0A0M2HY86</accession>
<dbReference type="InterPro" id="IPR000515">
    <property type="entry name" value="MetI-like"/>
</dbReference>
<feature type="transmembrane region" description="Helical" evidence="10">
    <location>
        <begin position="181"/>
        <end position="208"/>
    </location>
</feature>
<evidence type="ECO:0000256" key="2">
    <source>
        <dbReference type="ARBA" id="ARBA00004651"/>
    </source>
</evidence>
<organism evidence="12 13">
    <name type="scientific">Microbacterium hydrocarbonoxydans</name>
    <dbReference type="NCBI Taxonomy" id="273678"/>
    <lineage>
        <taxon>Bacteria</taxon>
        <taxon>Bacillati</taxon>
        <taxon>Actinomycetota</taxon>
        <taxon>Actinomycetes</taxon>
        <taxon>Micrococcales</taxon>
        <taxon>Microbacteriaceae</taxon>
        <taxon>Microbacterium</taxon>
    </lineage>
</organism>
<dbReference type="InterPro" id="IPR035906">
    <property type="entry name" value="MetI-like_sf"/>
</dbReference>
<dbReference type="OrthoDB" id="9775069at2"/>
<sequence>MTTIAPPAPNAISSSRASLSSGHMPRWAPWALLGVALLVAAAPFGLSAAASGSEFNIAGSLIVGALLYLAIIYVTSRIVEGQRKALDRFITGVVTSAFLVAMVPLVSVGWTVISNGVARLDPLFFSSSMRGVLGEGGGALHAIMGTLTVTLAATVISVPIGLMTAVYLIEYGRGTRMSRIITFLVDVMTGIPSIVAGLFAYAVFALIFGPGVRMGIMGSVALSVLMIPVVVRSTEEMLRLVPNDLREASYALGVPKWLTIVKVVLPTSIAGITTGVMLAISRVIGETAPLLLTAGFTDAMNYNLFGGRMQTLPVFIYSQYAYQGIPAEAYVDRAWAAALTLIVIVMVLNLVARVVAKVFAPKTGR</sequence>
<comment type="caution">
    <text evidence="12">The sequence shown here is derived from an EMBL/GenBank/DDBJ whole genome shotgun (WGS) entry which is preliminary data.</text>
</comment>
<evidence type="ECO:0000256" key="5">
    <source>
        <dbReference type="ARBA" id="ARBA00022475"/>
    </source>
</evidence>
<proteinExistence type="inferred from homology"/>
<protein>
    <recommendedName>
        <fullName evidence="10">Phosphate transport system permease protein PstA</fullName>
    </recommendedName>
</protein>
<feature type="transmembrane region" description="Helical" evidence="10">
    <location>
        <begin position="263"/>
        <end position="284"/>
    </location>
</feature>
<dbReference type="GO" id="GO:0005315">
    <property type="term" value="F:phosphate transmembrane transporter activity"/>
    <property type="evidence" value="ECO:0007669"/>
    <property type="project" value="InterPro"/>
</dbReference>
<evidence type="ECO:0000256" key="7">
    <source>
        <dbReference type="ARBA" id="ARBA00022692"/>
    </source>
</evidence>
<dbReference type="PROSITE" id="PS50928">
    <property type="entry name" value="ABC_TM1"/>
    <property type="match status" value="1"/>
</dbReference>
<evidence type="ECO:0000256" key="6">
    <source>
        <dbReference type="ARBA" id="ARBA00022592"/>
    </source>
</evidence>
<name>A0A0M2HY86_9MICO</name>
<dbReference type="AlphaFoldDB" id="A0A0M2HY86"/>
<feature type="transmembrane region" description="Helical" evidence="10">
    <location>
        <begin position="88"/>
        <end position="113"/>
    </location>
</feature>
<feature type="domain" description="ABC transmembrane type-1" evidence="11">
    <location>
        <begin position="143"/>
        <end position="352"/>
    </location>
</feature>
<keyword evidence="9 10" id="KW-0472">Membrane</keyword>
<gene>
    <name evidence="12" type="primary">pstA</name>
    <name evidence="12" type="ORF">RS84_00118</name>
</gene>